<dbReference type="Proteomes" id="UP000321595">
    <property type="component" value="Chromosome"/>
</dbReference>
<keyword evidence="2" id="KW-1185">Reference proteome</keyword>
<gene>
    <name evidence="1" type="ORF">FRD01_18610</name>
</gene>
<dbReference type="RefSeq" id="WP_146962426.1">
    <property type="nucleotide sequence ID" value="NZ_CP042467.1"/>
</dbReference>
<dbReference type="OrthoDB" id="5491054at2"/>
<protein>
    <recommendedName>
        <fullName evidence="3">Lipoprotein</fullName>
    </recommendedName>
</protein>
<sequence length="272" mass="29779">MRIAYLLVAMGLGACAVDDAEEVEFAQESRTLESRVGTFLAEYSQGSDGTEIHAQFIVTRGISADQALEALDVWRPYTDLEIDVCALSNAQSPSGEERVSLELLDVGPITVETHDSLAVLEARRLPDIWDGVSGVVYGTERGFDSEVITVPYQLATTYTVSAPGAEISGFSVELEAPEVPEIIEHDFGSWSWVPAMEPADQMYVEVEGVDGQGRMVCRVEDDGEFVIPIQLKEAARVTLRRINVADLRMDGLDKSVAIFSSKNTRTISLRTE</sequence>
<dbReference type="EMBL" id="CP042467">
    <property type="protein sequence ID" value="QED29214.1"/>
    <property type="molecule type" value="Genomic_DNA"/>
</dbReference>
<reference evidence="1 2" key="1">
    <citation type="submission" date="2019-08" db="EMBL/GenBank/DDBJ databases">
        <authorList>
            <person name="Liang Q."/>
        </authorList>
    </citation>
    <scope>NUCLEOTIDE SEQUENCE [LARGE SCALE GENOMIC DNA]</scope>
    <source>
        <strain evidence="1 2">V1718</strain>
    </source>
</reference>
<evidence type="ECO:0008006" key="3">
    <source>
        <dbReference type="Google" id="ProtNLM"/>
    </source>
</evidence>
<name>A0A5B8XUX7_9DELT</name>
<evidence type="ECO:0000313" key="1">
    <source>
        <dbReference type="EMBL" id="QED29214.1"/>
    </source>
</evidence>
<dbReference type="KEGG" id="bbae:FRD01_18610"/>
<evidence type="ECO:0000313" key="2">
    <source>
        <dbReference type="Proteomes" id="UP000321595"/>
    </source>
</evidence>
<organism evidence="1 2">
    <name type="scientific">Microvenator marinus</name>
    <dbReference type="NCBI Taxonomy" id="2600177"/>
    <lineage>
        <taxon>Bacteria</taxon>
        <taxon>Deltaproteobacteria</taxon>
        <taxon>Bradymonadales</taxon>
        <taxon>Microvenatoraceae</taxon>
        <taxon>Microvenator</taxon>
    </lineage>
</organism>
<proteinExistence type="predicted"/>
<dbReference type="PROSITE" id="PS51257">
    <property type="entry name" value="PROKAR_LIPOPROTEIN"/>
    <property type="match status" value="1"/>
</dbReference>
<dbReference type="AlphaFoldDB" id="A0A5B8XUX7"/>
<accession>A0A5B8XUX7</accession>